<feature type="domain" description="Leucine rich repeat variant" evidence="2">
    <location>
        <begin position="36"/>
        <end position="78"/>
    </location>
</feature>
<evidence type="ECO:0000256" key="1">
    <source>
        <dbReference type="SAM" id="MobiDB-lite"/>
    </source>
</evidence>
<dbReference type="HOGENOM" id="CLU_176072_0_0_11"/>
<evidence type="ECO:0000313" key="4">
    <source>
        <dbReference type="Proteomes" id="UP000004946"/>
    </source>
</evidence>
<dbReference type="Proteomes" id="UP000004946">
    <property type="component" value="Chromosome"/>
</dbReference>
<evidence type="ECO:0000259" key="2">
    <source>
        <dbReference type="Pfam" id="PF25591"/>
    </source>
</evidence>
<dbReference type="PATRIC" id="fig|864564.6.peg.1669"/>
<reference evidence="3 4" key="1">
    <citation type="submission" date="2010-12" db="EMBL/GenBank/DDBJ databases">
        <authorList>
            <person name="Muzny D."/>
            <person name="Qin X."/>
            <person name="Buhay C."/>
            <person name="Dugan-Rocha S."/>
            <person name="Ding Y."/>
            <person name="Chen G."/>
            <person name="Hawes A."/>
            <person name="Holder M."/>
            <person name="Jhangiani S."/>
            <person name="Johnson A."/>
            <person name="Khan Z."/>
            <person name="Li Z."/>
            <person name="Liu W."/>
            <person name="Liu X."/>
            <person name="Perez L."/>
            <person name="Shen H."/>
            <person name="Wang Q."/>
            <person name="Watt J."/>
            <person name="Xi L."/>
            <person name="Xin Y."/>
            <person name="Zhou J."/>
            <person name="Deng J."/>
            <person name="Jiang H."/>
            <person name="Liu Y."/>
            <person name="Qu J."/>
            <person name="Song X.-Z."/>
            <person name="Zhang L."/>
            <person name="Villasana D."/>
            <person name="Johnson A."/>
            <person name="Liu J."/>
            <person name="Liyanage D."/>
            <person name="Lorensuhewa L."/>
            <person name="Robinson T."/>
            <person name="Song A."/>
            <person name="Song B.-B."/>
            <person name="Dinh H."/>
            <person name="Thornton R."/>
            <person name="Coyle M."/>
            <person name="Francisco L."/>
            <person name="Jackson L."/>
            <person name="Javaid M."/>
            <person name="Korchina V."/>
            <person name="Kovar C."/>
            <person name="Mata R."/>
            <person name="Mathew T."/>
            <person name="Ngo R."/>
            <person name="Nguyen L."/>
            <person name="Nguyen N."/>
            <person name="Okwuonu G."/>
            <person name="Ongeri F."/>
            <person name="Pham C."/>
            <person name="Simmons D."/>
            <person name="Wilczek-Boney K."/>
            <person name="Hale W."/>
            <person name="Jakkamsetti A."/>
            <person name="Pham P."/>
            <person name="Ruth R."/>
            <person name="San Lucas F."/>
            <person name="Warren J."/>
            <person name="Zhang J."/>
            <person name="Zhao Z."/>
            <person name="Zhou C."/>
            <person name="Zhu D."/>
            <person name="Lee S."/>
            <person name="Bess C."/>
            <person name="Blankenburg K."/>
            <person name="Forbes L."/>
            <person name="Fu Q."/>
            <person name="Gubbala S."/>
            <person name="Hirani K."/>
            <person name="Jayaseelan J.C."/>
            <person name="Lara F."/>
            <person name="Munidasa M."/>
            <person name="Palculict T."/>
            <person name="Patil S."/>
            <person name="Pu L.-L."/>
            <person name="Saada N."/>
            <person name="Tang L."/>
            <person name="Weissenberger G."/>
            <person name="Zhu Y."/>
            <person name="Hemphill L."/>
            <person name="Shang Y."/>
            <person name="Youmans B."/>
            <person name="Ayvaz T."/>
            <person name="Ross M."/>
            <person name="Santibanez J."/>
            <person name="Aqrawi P."/>
            <person name="Gross S."/>
            <person name="Joshi V."/>
            <person name="Fowler G."/>
            <person name="Nazareth L."/>
            <person name="Reid J."/>
            <person name="Worley K."/>
            <person name="Petrosino J."/>
            <person name="Highlander S."/>
            <person name="Gibbs R."/>
        </authorList>
    </citation>
    <scope>NUCLEOTIDE SEQUENCE [LARGE SCALE GENOMIC DNA]</scope>
    <source>
        <strain evidence="3 4">DSM 10105</strain>
    </source>
</reference>
<dbReference type="AlphaFoldDB" id="E6JYN5"/>
<dbReference type="KEGG" id="pdo:PSDT_1521"/>
<feature type="region of interest" description="Disordered" evidence="1">
    <location>
        <begin position="1"/>
        <end position="22"/>
    </location>
</feature>
<proteinExistence type="predicted"/>
<evidence type="ECO:0000313" key="3">
    <source>
        <dbReference type="EMBL" id="EFT83046.1"/>
    </source>
</evidence>
<accession>E6JYN5</accession>
<sequence>MLSDYDGFQLDPLPSLPQPPPPPLKLTAYLAASSDREEVLTYIAENRPDLRCWIIANPHASTRLLERISQLGGPHVKDCFDLLFDFLGL</sequence>
<dbReference type="eggNOG" id="ENOG5031TDZ">
    <property type="taxonomic scope" value="Bacteria"/>
</dbReference>
<dbReference type="Pfam" id="PF25591">
    <property type="entry name" value="LRV_2"/>
    <property type="match status" value="1"/>
</dbReference>
<dbReference type="InterPro" id="IPR057893">
    <property type="entry name" value="LRV_2"/>
</dbReference>
<organism evidence="3 4">
    <name type="scientific">Parascardovia denticolens DSM 10105 = JCM 12538</name>
    <dbReference type="NCBI Taxonomy" id="864564"/>
    <lineage>
        <taxon>Bacteria</taxon>
        <taxon>Bacillati</taxon>
        <taxon>Actinomycetota</taxon>
        <taxon>Actinomycetes</taxon>
        <taxon>Bifidobacteriales</taxon>
        <taxon>Bifidobacteriaceae</taxon>
        <taxon>Parascardovia</taxon>
    </lineage>
</organism>
<dbReference type="RefSeq" id="WP_006288488.1">
    <property type="nucleotide sequence ID" value="NZ_AP012333.1"/>
</dbReference>
<protein>
    <recommendedName>
        <fullName evidence="2">Leucine rich repeat variant domain-containing protein</fullName>
    </recommendedName>
</protein>
<keyword evidence="4" id="KW-1185">Reference proteome</keyword>
<comment type="caution">
    <text evidence="3">The sequence shown here is derived from an EMBL/GenBank/DDBJ whole genome shotgun (WGS) entry which is preliminary data.</text>
</comment>
<dbReference type="EMBL" id="AEON01000001">
    <property type="protein sequence ID" value="EFT83046.1"/>
    <property type="molecule type" value="Genomic_DNA"/>
</dbReference>
<gene>
    <name evidence="3" type="ORF">HMPREF0620_0051</name>
</gene>
<name>E6JYN5_PARDN</name>